<reference evidence="2" key="1">
    <citation type="submission" date="2022-11" db="UniProtKB">
        <authorList>
            <consortium name="WormBaseParasite"/>
        </authorList>
    </citation>
    <scope>IDENTIFICATION</scope>
</reference>
<dbReference type="WBParaSite" id="Minc3s01281g22428">
    <property type="protein sequence ID" value="Minc3s01281g22428"/>
    <property type="gene ID" value="Minc3s01281g22428"/>
</dbReference>
<dbReference type="Proteomes" id="UP000887563">
    <property type="component" value="Unplaced"/>
</dbReference>
<evidence type="ECO:0000313" key="2">
    <source>
        <dbReference type="WBParaSite" id="Minc3s01281g22428"/>
    </source>
</evidence>
<evidence type="ECO:0000313" key="1">
    <source>
        <dbReference type="Proteomes" id="UP000887563"/>
    </source>
</evidence>
<name>A0A914MCN1_MELIC</name>
<keyword evidence="1" id="KW-1185">Reference proteome</keyword>
<organism evidence="1 2">
    <name type="scientific">Meloidogyne incognita</name>
    <name type="common">Southern root-knot nematode worm</name>
    <name type="synonym">Oxyuris incognita</name>
    <dbReference type="NCBI Taxonomy" id="6306"/>
    <lineage>
        <taxon>Eukaryota</taxon>
        <taxon>Metazoa</taxon>
        <taxon>Ecdysozoa</taxon>
        <taxon>Nematoda</taxon>
        <taxon>Chromadorea</taxon>
        <taxon>Rhabditida</taxon>
        <taxon>Tylenchina</taxon>
        <taxon>Tylenchomorpha</taxon>
        <taxon>Tylenchoidea</taxon>
        <taxon>Meloidogynidae</taxon>
        <taxon>Meloidogyninae</taxon>
        <taxon>Meloidogyne</taxon>
        <taxon>Meloidogyne incognita group</taxon>
    </lineage>
</organism>
<accession>A0A914MCN1</accession>
<proteinExistence type="predicted"/>
<protein>
    <submittedName>
        <fullName evidence="2">Candidate secreted effector</fullName>
    </submittedName>
</protein>
<dbReference type="AlphaFoldDB" id="A0A914MCN1"/>
<sequence length="65" mass="6996">MEVVEHKLQAYHVKDDDDECGDGAAVVVVVVKVLEYNKLLIVVVDVADNVDVVAGVDNDDDDAKA</sequence>